<evidence type="ECO:0000256" key="2">
    <source>
        <dbReference type="ARBA" id="ARBA00022528"/>
    </source>
</evidence>
<name>A0A250WZI0_9CHLO</name>
<comment type="caution">
    <text evidence="9">The sequence shown here is derived from an EMBL/GenBank/DDBJ whole genome shotgun (WGS) entry which is preliminary data.</text>
</comment>
<evidence type="ECO:0000256" key="5">
    <source>
        <dbReference type="ARBA" id="ARBA00022946"/>
    </source>
</evidence>
<evidence type="ECO:0000256" key="4">
    <source>
        <dbReference type="ARBA" id="ARBA00022801"/>
    </source>
</evidence>
<gene>
    <name evidence="9" type="ORF">CEUSTIGMA_g3465.t1</name>
</gene>
<protein>
    <recommendedName>
        <fullName evidence="8">Fungal lipase-type domain-containing protein</fullName>
    </recommendedName>
</protein>
<keyword evidence="5" id="KW-0809">Transit peptide</keyword>
<dbReference type="PANTHER" id="PTHR31403">
    <property type="entry name" value="PHOSPHOLIPASE A1-IBETA2, CHLOROPLASTIC"/>
    <property type="match status" value="1"/>
</dbReference>
<dbReference type="GO" id="GO:0009507">
    <property type="term" value="C:chloroplast"/>
    <property type="evidence" value="ECO:0007669"/>
    <property type="project" value="UniProtKB-SubCell"/>
</dbReference>
<feature type="domain" description="Fungal lipase-type" evidence="8">
    <location>
        <begin position="116"/>
        <end position="271"/>
    </location>
</feature>
<dbReference type="GO" id="GO:0004620">
    <property type="term" value="F:phospholipase activity"/>
    <property type="evidence" value="ECO:0007669"/>
    <property type="project" value="UniProtKB-ARBA"/>
</dbReference>
<keyword evidence="6" id="KW-0442">Lipid degradation</keyword>
<evidence type="ECO:0000256" key="3">
    <source>
        <dbReference type="ARBA" id="ARBA00022640"/>
    </source>
</evidence>
<reference evidence="9 10" key="1">
    <citation type="submission" date="2017-08" db="EMBL/GenBank/DDBJ databases">
        <title>Acidophilic green algal genome provides insights into adaptation to an acidic environment.</title>
        <authorList>
            <person name="Hirooka S."/>
            <person name="Hirose Y."/>
            <person name="Kanesaki Y."/>
            <person name="Higuchi S."/>
            <person name="Fujiwara T."/>
            <person name="Onuma R."/>
            <person name="Era A."/>
            <person name="Ohbayashi R."/>
            <person name="Uzuka A."/>
            <person name="Nozaki H."/>
            <person name="Yoshikawa H."/>
            <person name="Miyagishima S.Y."/>
        </authorList>
    </citation>
    <scope>NUCLEOTIDE SEQUENCE [LARGE SCALE GENOMIC DNA]</scope>
    <source>
        <strain evidence="9 10">NIES-2499</strain>
    </source>
</reference>
<keyword evidence="2" id="KW-0150">Chloroplast</keyword>
<keyword evidence="10" id="KW-1185">Reference proteome</keyword>
<evidence type="ECO:0000256" key="6">
    <source>
        <dbReference type="ARBA" id="ARBA00022963"/>
    </source>
</evidence>
<organism evidence="9 10">
    <name type="scientific">Chlamydomonas eustigma</name>
    <dbReference type="NCBI Taxonomy" id="1157962"/>
    <lineage>
        <taxon>Eukaryota</taxon>
        <taxon>Viridiplantae</taxon>
        <taxon>Chlorophyta</taxon>
        <taxon>core chlorophytes</taxon>
        <taxon>Chlorophyceae</taxon>
        <taxon>CS clade</taxon>
        <taxon>Chlamydomonadales</taxon>
        <taxon>Chlamydomonadaceae</taxon>
        <taxon>Chlamydomonas</taxon>
    </lineage>
</organism>
<evidence type="ECO:0000256" key="1">
    <source>
        <dbReference type="ARBA" id="ARBA00004229"/>
    </source>
</evidence>
<dbReference type="PANTHER" id="PTHR31403:SF54">
    <property type="entry name" value="PHOSPHOLIPASE A(1) DAD1, CHLOROPLASTIC"/>
    <property type="match status" value="1"/>
</dbReference>
<comment type="subcellular location">
    <subcellularLocation>
        <location evidence="1">Plastid</location>
        <location evidence="1">Chloroplast</location>
    </subcellularLocation>
</comment>
<keyword evidence="7" id="KW-0443">Lipid metabolism</keyword>
<sequence>MNSSTGPLINCCVFVQYCTGNQIPALTLSDLRPLKANAPASTLADEGATFYWHLKAIQIFTSWAACRLNQSSDIPSSDAILPGWTYLTNFSLSEPSLSSEPFPLVAAFMQGRHLLILARGTGSAPEWNIDFMSGYASAPAASNISNYSSCRTSLGDDVNFPGHTHAGFTLIALQVWEDVLLPLLKGLLSQNALEGITVSGYSLGAALSTLLSFMAQELVDQMSTVGDKVHISAVLIAPPNVGDHSFVASFNRKVNARRVPFLYDVIPQLPCAPENIACPNTPVDTTLNGTVHTWQYTPVGGTVIITALDMPAQAYAWHRFSRLNLCHIALDVVAVHTCSYSCAFSKFVAAFSGDSCLLDSVHEDTSTPGSFCEGFPVANDSYV</sequence>
<dbReference type="Proteomes" id="UP000232323">
    <property type="component" value="Unassembled WGS sequence"/>
</dbReference>
<dbReference type="OrthoDB" id="508212at2759"/>
<dbReference type="SUPFAM" id="SSF53474">
    <property type="entry name" value="alpha/beta-Hydrolases"/>
    <property type="match status" value="1"/>
</dbReference>
<dbReference type="EMBL" id="BEGY01000015">
    <property type="protein sequence ID" value="GAX76022.1"/>
    <property type="molecule type" value="Genomic_DNA"/>
</dbReference>
<dbReference type="AlphaFoldDB" id="A0A250WZI0"/>
<dbReference type="GO" id="GO:0016042">
    <property type="term" value="P:lipid catabolic process"/>
    <property type="evidence" value="ECO:0007669"/>
    <property type="project" value="UniProtKB-KW"/>
</dbReference>
<dbReference type="InterPro" id="IPR002921">
    <property type="entry name" value="Fungal_lipase-type"/>
</dbReference>
<evidence type="ECO:0000313" key="10">
    <source>
        <dbReference type="Proteomes" id="UP000232323"/>
    </source>
</evidence>
<keyword evidence="3" id="KW-0934">Plastid</keyword>
<dbReference type="STRING" id="1157962.A0A250WZI0"/>
<keyword evidence="4" id="KW-0378">Hydrolase</keyword>
<dbReference type="Gene3D" id="3.40.50.1820">
    <property type="entry name" value="alpha/beta hydrolase"/>
    <property type="match status" value="1"/>
</dbReference>
<evidence type="ECO:0000256" key="7">
    <source>
        <dbReference type="ARBA" id="ARBA00023098"/>
    </source>
</evidence>
<evidence type="ECO:0000259" key="8">
    <source>
        <dbReference type="Pfam" id="PF01764"/>
    </source>
</evidence>
<evidence type="ECO:0000313" key="9">
    <source>
        <dbReference type="EMBL" id="GAX76022.1"/>
    </source>
</evidence>
<proteinExistence type="predicted"/>
<dbReference type="InterPro" id="IPR029058">
    <property type="entry name" value="AB_hydrolase_fold"/>
</dbReference>
<accession>A0A250WZI0</accession>
<dbReference type="Pfam" id="PF01764">
    <property type="entry name" value="Lipase_3"/>
    <property type="match status" value="1"/>
</dbReference>